<protein>
    <submittedName>
        <fullName evidence="1">Uncharacterized protein</fullName>
    </submittedName>
</protein>
<organism evidence="1 2">
    <name type="scientific">Streptomyces peucetius</name>
    <dbReference type="NCBI Taxonomy" id="1950"/>
    <lineage>
        <taxon>Bacteria</taxon>
        <taxon>Bacillati</taxon>
        <taxon>Actinomycetota</taxon>
        <taxon>Actinomycetes</taxon>
        <taxon>Kitasatosporales</taxon>
        <taxon>Streptomycetaceae</taxon>
        <taxon>Streptomyces</taxon>
    </lineage>
</organism>
<dbReference type="RefSeq" id="WP_264246157.1">
    <property type="nucleotide sequence ID" value="NZ_CP107567.1"/>
</dbReference>
<reference evidence="1" key="1">
    <citation type="submission" date="2022-10" db="EMBL/GenBank/DDBJ databases">
        <title>Cytochrome P450 Catalyzes Benzene Ring Formation in the Biosynthesis of Trialkyl-Substituted Aromatic Polyketides.</title>
        <authorList>
            <person name="Zhao E."/>
            <person name="Ge H."/>
        </authorList>
    </citation>
    <scope>NUCLEOTIDE SEQUENCE</scope>
    <source>
        <strain evidence="1">NA0869</strain>
    </source>
</reference>
<dbReference type="EMBL" id="CP107567">
    <property type="protein sequence ID" value="UYQ63663.1"/>
    <property type="molecule type" value="Genomic_DNA"/>
</dbReference>
<sequence>MKPAWALRPEHVTVRVAAPGVAVLYTRAVVVVLEPAGRRTVGNAAEVTVPPLVHPLAVTDSVAP</sequence>
<gene>
    <name evidence="1" type="ORF">OGH68_20840</name>
</gene>
<evidence type="ECO:0000313" key="2">
    <source>
        <dbReference type="Proteomes" id="UP001163878"/>
    </source>
</evidence>
<accession>A0ABY6I9J4</accession>
<evidence type="ECO:0000313" key="1">
    <source>
        <dbReference type="EMBL" id="UYQ63663.1"/>
    </source>
</evidence>
<proteinExistence type="predicted"/>
<dbReference type="Proteomes" id="UP001163878">
    <property type="component" value="Chromosome"/>
</dbReference>
<name>A0ABY6I9J4_STRPE</name>
<keyword evidence="2" id="KW-1185">Reference proteome</keyword>